<dbReference type="GO" id="GO:0003872">
    <property type="term" value="F:6-phosphofructokinase activity"/>
    <property type="evidence" value="ECO:0007669"/>
    <property type="project" value="UniProtKB-UniRule"/>
</dbReference>
<proteinExistence type="inferred from homology"/>
<sequence length="400" mass="44062">MNIAVAQSGGPTCAINASLVGVFKEALKTPEIDAVFGSINGIEGMIKDELMDLKLVIRTNEDMELLRQTPSTVLGSCRYKLPAVETDDEVYKKIHENLTKHRIEAFFYIGGNDSMDTVDKLSAYLKSVGSDIKVIGIPKTIDNDLPVTDHTPGFGSAAKYVAATVQEIIRDSSVYSIESVTIVEIMGRHAGWLTASTCVLRANDEIAPHLIYLPECNFSAEKFLEDVRSMQAKHKAVIVAVSEGVKLPQDSKRPVAVDNFGHEYLSGIGKSLEQLVKDHIGCKVRSIELNVMQRCSSHICSKTDIDEAELIGSEGVKRALAGETGKMMVYKRLSDVPYVITIESAEASAVANKEKFFPRRWINDAQNDILPEAEKYFLPLIQGEVKIAMKNGMPVHFKLK</sequence>
<comment type="subcellular location">
    <subcellularLocation>
        <location evidence="6">Cytoplasm</location>
    </subcellularLocation>
</comment>
<protein>
    <recommendedName>
        <fullName evidence="6">Pyrophosphate--fructose 6-phosphate 1-phosphotransferase</fullName>
        <ecNumber evidence="6">2.7.1.90</ecNumber>
    </recommendedName>
    <alternativeName>
        <fullName evidence="6">6-phosphofructokinase, pyrophosphate dependent</fullName>
    </alternativeName>
    <alternativeName>
        <fullName evidence="6">PPi-dependent phosphofructokinase</fullName>
        <shortName evidence="6">PPi-PFK</shortName>
    </alternativeName>
    <alternativeName>
        <fullName evidence="6">Pyrophosphate-dependent 6-phosphofructose-1-kinase</fullName>
    </alternativeName>
</protein>
<feature type="binding site" evidence="6">
    <location>
        <position position="10"/>
    </location>
    <ligand>
        <name>diphosphate</name>
        <dbReference type="ChEBI" id="CHEBI:33019"/>
    </ligand>
</feature>
<comment type="activity regulation">
    <text evidence="6">Non-allosteric.</text>
</comment>
<keyword evidence="6" id="KW-0324">Glycolysis</keyword>
<dbReference type="OrthoDB" id="9802503at2"/>
<dbReference type="RefSeq" id="WP_002850645.1">
    <property type="nucleotide sequence ID" value="NZ_ADKM02000091.1"/>
</dbReference>
<dbReference type="InterPro" id="IPR035966">
    <property type="entry name" value="PKF_sf"/>
</dbReference>
<comment type="caution">
    <text evidence="8">The sequence shown here is derived from an EMBL/GenBank/DDBJ whole genome shotgun (WGS) entry which is preliminary data.</text>
</comment>
<feature type="binding site" evidence="6">
    <location>
        <position position="243"/>
    </location>
    <ligand>
        <name>substrate</name>
    </ligand>
</feature>
<keyword evidence="2 6" id="KW-0808">Transferase</keyword>
<dbReference type="GO" id="GO:0047334">
    <property type="term" value="F:diphosphate-fructose-6-phosphate 1-phosphotransferase activity"/>
    <property type="evidence" value="ECO:0007669"/>
    <property type="project" value="UniProtKB-EC"/>
</dbReference>
<evidence type="ECO:0000259" key="7">
    <source>
        <dbReference type="Pfam" id="PF00365"/>
    </source>
</evidence>
<comment type="caution">
    <text evidence="6">Lacks conserved residue(s) required for the propagation of feature annotation.</text>
</comment>
<feature type="binding site" evidence="6">
    <location>
        <begin position="186"/>
        <end position="188"/>
    </location>
    <ligand>
        <name>substrate</name>
    </ligand>
</feature>
<dbReference type="PRINTS" id="PR00476">
    <property type="entry name" value="PHFRCTKINASE"/>
</dbReference>
<dbReference type="GO" id="GO:0046872">
    <property type="term" value="F:metal ion binding"/>
    <property type="evidence" value="ECO:0007669"/>
    <property type="project" value="UniProtKB-KW"/>
</dbReference>
<dbReference type="STRING" id="246199.CUS_7132"/>
<dbReference type="Proteomes" id="UP000004259">
    <property type="component" value="Unassembled WGS sequence"/>
</dbReference>
<dbReference type="GO" id="GO:0006002">
    <property type="term" value="P:fructose 6-phosphate metabolic process"/>
    <property type="evidence" value="ECO:0007669"/>
    <property type="project" value="InterPro"/>
</dbReference>
<dbReference type="InterPro" id="IPR050929">
    <property type="entry name" value="PFKA"/>
</dbReference>
<dbReference type="EMBL" id="ADKM02000091">
    <property type="protein sequence ID" value="EGC02651.1"/>
    <property type="molecule type" value="Genomic_DNA"/>
</dbReference>
<gene>
    <name evidence="6" type="primary">pfp</name>
    <name evidence="8" type="ORF">CUS_7132</name>
</gene>
<evidence type="ECO:0000313" key="8">
    <source>
        <dbReference type="EMBL" id="EGC02651.1"/>
    </source>
</evidence>
<organism evidence="8 9">
    <name type="scientific">Ruminococcus albus 8</name>
    <dbReference type="NCBI Taxonomy" id="246199"/>
    <lineage>
        <taxon>Bacteria</taxon>
        <taxon>Bacillati</taxon>
        <taxon>Bacillota</taxon>
        <taxon>Clostridia</taxon>
        <taxon>Eubacteriales</taxon>
        <taxon>Oscillospiraceae</taxon>
        <taxon>Ruminococcus</taxon>
    </lineage>
</organism>
<accession>E9SDE7</accession>
<keyword evidence="9" id="KW-1185">Reference proteome</keyword>
<reference evidence="8 9" key="1">
    <citation type="submission" date="2011-02" db="EMBL/GenBank/DDBJ databases">
        <authorList>
            <person name="Nelson K.E."/>
            <person name="Sutton G."/>
            <person name="Torralba M."/>
            <person name="Durkin S."/>
            <person name="Harkins D."/>
            <person name="Montgomery R."/>
            <person name="Ziemer C."/>
            <person name="Klaassens E."/>
            <person name="Ocuiv P."/>
            <person name="Morrison M."/>
        </authorList>
    </citation>
    <scope>NUCLEOTIDE SEQUENCE [LARGE SCALE GENOMIC DNA]</scope>
    <source>
        <strain evidence="8 9">8</strain>
    </source>
</reference>
<feature type="active site" description="Proton acceptor" evidence="6">
    <location>
        <position position="142"/>
    </location>
</feature>
<dbReference type="Gene3D" id="3.40.50.450">
    <property type="match status" value="1"/>
</dbReference>
<dbReference type="HAMAP" id="MF_01978">
    <property type="entry name" value="Phosphofructokinase_II_B2"/>
    <property type="match status" value="1"/>
</dbReference>
<dbReference type="PIRSF" id="PIRSF036483">
    <property type="entry name" value="PFK_XF0274"/>
    <property type="match status" value="1"/>
</dbReference>
<feature type="binding site" evidence="6">
    <location>
        <position position="112"/>
    </location>
    <ligand>
        <name>Mg(2+)</name>
        <dbReference type="ChEBI" id="CHEBI:18420"/>
        <note>catalytic</note>
    </ligand>
</feature>
<evidence type="ECO:0000256" key="6">
    <source>
        <dbReference type="HAMAP-Rule" id="MF_01978"/>
    </source>
</evidence>
<comment type="subunit">
    <text evidence="6">Homodimer.</text>
</comment>
<feature type="domain" description="Phosphofructokinase" evidence="7">
    <location>
        <begin position="2"/>
        <end position="297"/>
    </location>
</feature>
<comment type="function">
    <text evidence="6">Catalyzes the phosphorylation of D-fructose 6-phosphate, the first committing step of glycolysis. Uses inorganic phosphate (PPi) as phosphoryl donor instead of ATP like common ATP-dependent phosphofructokinases (ATP-PFKs), which renders the reaction reversible, and can thus function both in glycolysis and gluconeogenesis. Consistently, PPi-PFK can replace the enzymes of both the forward (ATP-PFK) and reverse (fructose-bisphosphatase (FBPase)) reactions.</text>
</comment>
<keyword evidence="4 6" id="KW-0418">Kinase</keyword>
<dbReference type="InterPro" id="IPR022953">
    <property type="entry name" value="ATP_PFK"/>
</dbReference>
<evidence type="ECO:0000256" key="1">
    <source>
        <dbReference type="ARBA" id="ARBA00001946"/>
    </source>
</evidence>
<feature type="binding site" evidence="6">
    <location>
        <begin position="140"/>
        <end position="142"/>
    </location>
    <ligand>
        <name>substrate</name>
    </ligand>
</feature>
<evidence type="ECO:0000256" key="2">
    <source>
        <dbReference type="ARBA" id="ARBA00022679"/>
    </source>
</evidence>
<keyword evidence="5 6" id="KW-0460">Magnesium</keyword>
<dbReference type="PANTHER" id="PTHR45770">
    <property type="entry name" value="ATP-DEPENDENT 6-PHOSPHOFRUCTOKINASE 1"/>
    <property type="match status" value="1"/>
</dbReference>
<name>E9SDE7_RUMAL</name>
<dbReference type="Pfam" id="PF00365">
    <property type="entry name" value="PFK"/>
    <property type="match status" value="1"/>
</dbReference>
<dbReference type="InterPro" id="IPR011404">
    <property type="entry name" value="PPi-PFK"/>
</dbReference>
<dbReference type="Gene3D" id="3.40.50.460">
    <property type="entry name" value="Phosphofructokinase domain"/>
    <property type="match status" value="1"/>
</dbReference>
<keyword evidence="3 6" id="KW-0479">Metal-binding</keyword>
<evidence type="ECO:0000256" key="3">
    <source>
        <dbReference type="ARBA" id="ARBA00022723"/>
    </source>
</evidence>
<dbReference type="AlphaFoldDB" id="E9SDE7"/>
<evidence type="ECO:0000256" key="5">
    <source>
        <dbReference type="ARBA" id="ARBA00022842"/>
    </source>
</evidence>
<comment type="pathway">
    <text evidence="6">Carbohydrate degradation; glycolysis; D-glyceraldehyde 3-phosphate and glycerone phosphate from D-glucose: step 3/4.</text>
</comment>
<feature type="site" description="Important for catalytic activity; stabilizes the transition state when the phosphoryl donor is PPi" evidence="6">
    <location>
        <position position="139"/>
    </location>
</feature>
<dbReference type="GO" id="GO:0005737">
    <property type="term" value="C:cytoplasm"/>
    <property type="evidence" value="ECO:0007669"/>
    <property type="project" value="UniProtKB-SubCell"/>
</dbReference>
<comment type="similarity">
    <text evidence="6">Belongs to the phosphofructokinase type A (PFKA) family. PPi-dependent PFK group II subfamily. Clade 'B2' sub-subfamily.</text>
</comment>
<keyword evidence="6" id="KW-0963">Cytoplasm</keyword>
<dbReference type="InterPro" id="IPR000023">
    <property type="entry name" value="Phosphofructokinase_dom"/>
</dbReference>
<dbReference type="NCBIfam" id="NF010675">
    <property type="entry name" value="PRK14072.1"/>
    <property type="match status" value="1"/>
</dbReference>
<feature type="site" description="Important for catalytic activity and substrate specificity; stabilizes the transition state when the phosphoryl donor is PPi; prevents ATP from binding by mimicking the alpha-phosphate group of ATP" evidence="6">
    <location>
        <position position="113"/>
    </location>
</feature>
<comment type="cofactor">
    <cofactor evidence="1 6">
        <name>Mg(2+)</name>
        <dbReference type="ChEBI" id="CHEBI:18420"/>
    </cofactor>
</comment>
<dbReference type="EC" id="2.7.1.90" evidence="6"/>
<evidence type="ECO:0000313" key="9">
    <source>
        <dbReference type="Proteomes" id="UP000004259"/>
    </source>
</evidence>
<comment type="catalytic activity">
    <reaction evidence="6">
        <text>beta-D-fructose 6-phosphate + diphosphate = beta-D-fructose 1,6-bisphosphate + phosphate + H(+)</text>
        <dbReference type="Rhea" id="RHEA:13613"/>
        <dbReference type="ChEBI" id="CHEBI:15378"/>
        <dbReference type="ChEBI" id="CHEBI:32966"/>
        <dbReference type="ChEBI" id="CHEBI:33019"/>
        <dbReference type="ChEBI" id="CHEBI:43474"/>
        <dbReference type="ChEBI" id="CHEBI:57634"/>
        <dbReference type="EC" id="2.7.1.90"/>
    </reaction>
</comment>
<evidence type="ECO:0000256" key="4">
    <source>
        <dbReference type="ARBA" id="ARBA00022777"/>
    </source>
</evidence>
<dbReference type="UniPathway" id="UPA00109">
    <property type="reaction ID" value="UER00182"/>
</dbReference>
<dbReference type="SUPFAM" id="SSF53784">
    <property type="entry name" value="Phosphofructokinase"/>
    <property type="match status" value="1"/>
</dbReference>
<dbReference type="eggNOG" id="COG0205">
    <property type="taxonomic scope" value="Bacteria"/>
</dbReference>